<sequence length="192" mass="21964">MHYRMHYDEVLPDDGCGWERKRFTYDRATHYSYKFMVSGEFYSVVARHINSERELNQLGYALPQDCSFPDPLMAEVYFDRFHDIESFGNFFHYSSKGLGNGTVLLNVASLMLEHYNTFNLGGFVFQAALPSQTGAKRQADLVEIYDCLLGLSTTPRVNVKTGRLKKSITPLLPPNMRAFKSTSTGRDYVIIC</sequence>
<gene>
    <name evidence="1" type="ORF">D4100_07725</name>
</gene>
<keyword evidence="2" id="KW-1185">Reference proteome</keyword>
<accession>A0AA92X7H4</accession>
<protein>
    <submittedName>
        <fullName evidence="1">Uncharacterized protein</fullName>
    </submittedName>
</protein>
<dbReference type="EMBL" id="QYYG01000001">
    <property type="protein sequence ID" value="RJF58625.1"/>
    <property type="molecule type" value="Genomic_DNA"/>
</dbReference>
<comment type="caution">
    <text evidence="1">The sequence shown here is derived from an EMBL/GenBank/DDBJ whole genome shotgun (WGS) entry which is preliminary data.</text>
</comment>
<evidence type="ECO:0000313" key="2">
    <source>
        <dbReference type="Proteomes" id="UP000284338"/>
    </source>
</evidence>
<reference evidence="1 2" key="1">
    <citation type="submission" date="2018-09" db="EMBL/GenBank/DDBJ databases">
        <title>Draft genome of a novel serratia sp. strain with antifungal activity.</title>
        <authorList>
            <person name="Dichmann S.I."/>
            <person name="Park B.P."/>
            <person name="Pathiraja D."/>
            <person name="Choi I.-G."/>
            <person name="Stougaard P."/>
            <person name="Hennessy R.C."/>
        </authorList>
    </citation>
    <scope>NUCLEOTIDE SEQUENCE [LARGE SCALE GENOMIC DNA]</scope>
    <source>
        <strain evidence="1 2">S40</strain>
    </source>
</reference>
<dbReference type="AlphaFoldDB" id="A0AA92X7H4"/>
<evidence type="ECO:0000313" key="1">
    <source>
        <dbReference type="EMBL" id="RJF58625.1"/>
    </source>
</evidence>
<dbReference type="Proteomes" id="UP000284338">
    <property type="component" value="Unassembled WGS sequence"/>
</dbReference>
<name>A0AA92X7H4_9GAMM</name>
<proteinExistence type="predicted"/>
<organism evidence="1 2">
    <name type="scientific">Serratia inhibens</name>
    <dbReference type="NCBI Taxonomy" id="2338073"/>
    <lineage>
        <taxon>Bacteria</taxon>
        <taxon>Pseudomonadati</taxon>
        <taxon>Pseudomonadota</taxon>
        <taxon>Gammaproteobacteria</taxon>
        <taxon>Enterobacterales</taxon>
        <taxon>Yersiniaceae</taxon>
        <taxon>Serratia</taxon>
    </lineage>
</organism>